<dbReference type="InterPro" id="IPR001296">
    <property type="entry name" value="Glyco_trans_1"/>
</dbReference>
<dbReference type="AlphaFoldDB" id="A0AAE3QSE5"/>
<evidence type="ECO:0000313" key="3">
    <source>
        <dbReference type="EMBL" id="MDJ1482395.1"/>
    </source>
</evidence>
<proteinExistence type="predicted"/>
<keyword evidence="3" id="KW-0328">Glycosyltransferase</keyword>
<feature type="domain" description="Glycosyl transferase family 1" evidence="1">
    <location>
        <begin position="193"/>
        <end position="363"/>
    </location>
</feature>
<dbReference type="InterPro" id="IPR028098">
    <property type="entry name" value="Glyco_trans_4-like_N"/>
</dbReference>
<dbReference type="PANTHER" id="PTHR12526">
    <property type="entry name" value="GLYCOSYLTRANSFERASE"/>
    <property type="match status" value="1"/>
</dbReference>
<evidence type="ECO:0000259" key="1">
    <source>
        <dbReference type="Pfam" id="PF00534"/>
    </source>
</evidence>
<evidence type="ECO:0000259" key="2">
    <source>
        <dbReference type="Pfam" id="PF13439"/>
    </source>
</evidence>
<gene>
    <name evidence="3" type="ORF">QNI16_17955</name>
</gene>
<dbReference type="EMBL" id="JASJOS010000007">
    <property type="protein sequence ID" value="MDJ1482395.1"/>
    <property type="molecule type" value="Genomic_DNA"/>
</dbReference>
<dbReference type="Gene3D" id="3.40.50.2000">
    <property type="entry name" value="Glycogen Phosphorylase B"/>
    <property type="match status" value="2"/>
</dbReference>
<dbReference type="Pfam" id="PF00534">
    <property type="entry name" value="Glycos_transf_1"/>
    <property type="match status" value="1"/>
</dbReference>
<evidence type="ECO:0000313" key="4">
    <source>
        <dbReference type="Proteomes" id="UP001241110"/>
    </source>
</evidence>
<reference evidence="3" key="1">
    <citation type="submission" date="2023-05" db="EMBL/GenBank/DDBJ databases">
        <authorList>
            <person name="Zhang X."/>
        </authorList>
    </citation>
    <scope>NUCLEOTIDE SEQUENCE</scope>
    <source>
        <strain evidence="3">YF14B1</strain>
    </source>
</reference>
<dbReference type="EC" id="2.4.-.-" evidence="3"/>
<dbReference type="SUPFAM" id="SSF53756">
    <property type="entry name" value="UDP-Glycosyltransferase/glycogen phosphorylase"/>
    <property type="match status" value="1"/>
</dbReference>
<feature type="domain" description="Glycosyltransferase subfamily 4-like N-terminal" evidence="2">
    <location>
        <begin position="79"/>
        <end position="182"/>
    </location>
</feature>
<dbReference type="Pfam" id="PF13439">
    <property type="entry name" value="Glyco_transf_4"/>
    <property type="match status" value="1"/>
</dbReference>
<dbReference type="GO" id="GO:0016757">
    <property type="term" value="F:glycosyltransferase activity"/>
    <property type="evidence" value="ECO:0007669"/>
    <property type="project" value="UniProtKB-KW"/>
</dbReference>
<accession>A0AAE3QSE5</accession>
<protein>
    <submittedName>
        <fullName evidence="3">Glycosyltransferase</fullName>
        <ecNumber evidence="3">2.4.-.-</ecNumber>
    </submittedName>
</protein>
<dbReference type="RefSeq" id="WP_313981458.1">
    <property type="nucleotide sequence ID" value="NZ_JASJOS010000007.1"/>
</dbReference>
<name>A0AAE3QSE5_9BACT</name>
<comment type="caution">
    <text evidence="3">The sequence shown here is derived from an EMBL/GenBank/DDBJ whole genome shotgun (WGS) entry which is preliminary data.</text>
</comment>
<dbReference type="Proteomes" id="UP001241110">
    <property type="component" value="Unassembled WGS sequence"/>
</dbReference>
<organism evidence="3 4">
    <name type="scientific">Xanthocytophaga flava</name>
    <dbReference type="NCBI Taxonomy" id="3048013"/>
    <lineage>
        <taxon>Bacteria</taxon>
        <taxon>Pseudomonadati</taxon>
        <taxon>Bacteroidota</taxon>
        <taxon>Cytophagia</taxon>
        <taxon>Cytophagales</taxon>
        <taxon>Rhodocytophagaceae</taxon>
        <taxon>Xanthocytophaga</taxon>
    </lineage>
</organism>
<keyword evidence="3" id="KW-0808">Transferase</keyword>
<sequence length="389" mass="43825">MSKKKILFVSHDASRTGAPLVLLHFLKWLKQNTDIAFVILLKRGGELQSEFEALAPTYIYSFPYQPIIGLKGKIIANWNTYIGIPSYYNKLRRIISQHSIGLIYANSVGNGHILNFLSDLKCPVITHIHELAYGIYANGEENLKYVLKYTNHYIAVSKAVQNNLLASYTIPEINISLVYEFVPNQTTTDITNNKLRSSLGIPEDAFIVGTSGTMDLRKGFDLFITLANIVHQKADKKDIYFIWIGGNLDNGHYEIVKMDAEKTGIKPFIRIPGAQKNPLDFFVMFDVFVLLSREDPFPLVCLENALLQKPIICFENGGGMPELVENDCGFVVPYLDINSIADKILYLKQNPAIKHTLGKNAQEKVSQRYELSICAPQIVDIIKKAGFPY</sequence>